<protein>
    <submittedName>
        <fullName evidence="2">Uncharacterized protein</fullName>
    </submittedName>
</protein>
<evidence type="ECO:0000313" key="2">
    <source>
        <dbReference type="EMBL" id="CAE8593464.1"/>
    </source>
</evidence>
<evidence type="ECO:0000256" key="1">
    <source>
        <dbReference type="SAM" id="MobiDB-lite"/>
    </source>
</evidence>
<comment type="caution">
    <text evidence="2">The sequence shown here is derived from an EMBL/GenBank/DDBJ whole genome shotgun (WGS) entry which is preliminary data.</text>
</comment>
<reference evidence="2" key="1">
    <citation type="submission" date="2021-02" db="EMBL/GenBank/DDBJ databases">
        <authorList>
            <person name="Dougan E. K."/>
            <person name="Rhodes N."/>
            <person name="Thang M."/>
            <person name="Chan C."/>
        </authorList>
    </citation>
    <scope>NUCLEOTIDE SEQUENCE</scope>
</reference>
<dbReference type="AlphaFoldDB" id="A0A813E3W7"/>
<name>A0A813E3W7_POLGL</name>
<accession>A0A813E3W7</accession>
<feature type="compositionally biased region" description="Low complexity" evidence="1">
    <location>
        <begin position="1"/>
        <end position="16"/>
    </location>
</feature>
<dbReference type="EMBL" id="CAJNNV010006362">
    <property type="protein sequence ID" value="CAE8593464.1"/>
    <property type="molecule type" value="Genomic_DNA"/>
</dbReference>
<feature type="region of interest" description="Disordered" evidence="1">
    <location>
        <begin position="1"/>
        <end position="20"/>
    </location>
</feature>
<proteinExistence type="predicted"/>
<keyword evidence="3" id="KW-1185">Reference proteome</keyword>
<dbReference type="Proteomes" id="UP000654075">
    <property type="component" value="Unassembled WGS sequence"/>
</dbReference>
<evidence type="ECO:0000313" key="3">
    <source>
        <dbReference type="Proteomes" id="UP000654075"/>
    </source>
</evidence>
<feature type="non-terminal residue" evidence="2">
    <location>
        <position position="462"/>
    </location>
</feature>
<gene>
    <name evidence="2" type="ORF">PGLA1383_LOCUS12057</name>
</gene>
<organism evidence="2 3">
    <name type="scientific">Polarella glacialis</name>
    <name type="common">Dinoflagellate</name>
    <dbReference type="NCBI Taxonomy" id="89957"/>
    <lineage>
        <taxon>Eukaryota</taxon>
        <taxon>Sar</taxon>
        <taxon>Alveolata</taxon>
        <taxon>Dinophyceae</taxon>
        <taxon>Suessiales</taxon>
        <taxon>Suessiaceae</taxon>
        <taxon>Polarella</taxon>
    </lineage>
</organism>
<sequence length="462" mass="49399">ALTCKSPSSKTSMKTSKLSKKVKAKKVVRLAKKKKKVLGAAKAPGKRLLVRGAGASAATLASRCKAFSRTKIDHSRCLARTWASAKGGQCTRTPCKPSKCFCKCHGDGHWKVHGRVEGLIPMPKLIEFERYKAGAGKLSPCSTLVPVAGGPRKVVQLGKSQEKLLKAVDGSTTHTKTKHDEKSVSCRWTGAKVEKKSVTRHNKALPADNLVSRARGLEQLEVGLRSFAHQSAADSSAVKAKEWWSKTKPQRLAAVAWSARQSAAGASLMRPLLLEAGCRQLTPRGIKSLQLYGRCAAAGKHRSGQEWLVVLCPDRCTRSSRLAAQNSSNVAQAPGKPLACRTSASDAVARPSMGILPLLDRQGLANSARATAAAEHVNLAALDALAEATIHNTTATLPQHASNLARTCTRLVSCRMPVPDATCCRLSSTESQSGTQSFTTTVQAFGKAQFSKECFLQGARRH</sequence>